<dbReference type="InterPro" id="IPR036451">
    <property type="entry name" value="CblAdoTrfase-like_sf"/>
</dbReference>
<dbReference type="EMBL" id="AP018732">
    <property type="protein sequence ID" value="BBE41900.1"/>
    <property type="molecule type" value="Genomic_DNA"/>
</dbReference>
<accession>A0A4V0P1J1</accession>
<keyword evidence="1 5" id="KW-0808">Transferase</keyword>
<protein>
    <submittedName>
        <fullName evidence="5">ATP:Cob(I)alamin adenosyltransferase</fullName>
        <ecNumber evidence="5">2.5.1.17</ecNumber>
    </submittedName>
</protein>
<dbReference type="GO" id="GO:0005524">
    <property type="term" value="F:ATP binding"/>
    <property type="evidence" value="ECO:0007669"/>
    <property type="project" value="UniProtKB-KW"/>
</dbReference>
<evidence type="ECO:0000256" key="2">
    <source>
        <dbReference type="ARBA" id="ARBA00022741"/>
    </source>
</evidence>
<evidence type="ECO:0000256" key="1">
    <source>
        <dbReference type="ARBA" id="ARBA00022679"/>
    </source>
</evidence>
<dbReference type="Pfam" id="PF01923">
    <property type="entry name" value="Cob_adeno_trans"/>
    <property type="match status" value="1"/>
</dbReference>
<dbReference type="AlphaFoldDB" id="A0A4V0P1J1"/>
<sequence length="183" mass="20133">MDVRFKVYTKTGDDGSSFSPLAGGRVPKDHPTMELSGALDEAVSAIGFARSLLPGELGDVDRELSRIQVLLFSAVTTLETRGKRNLVSDDDVKWMEDVSDARMEDVELFVVPSGHPAATAIHVARAVTRRLERVAVRVFREELSSDPGLHTALSVLNRSSSALFALAVHVNRRLGYREETFRP</sequence>
<evidence type="ECO:0000313" key="5">
    <source>
        <dbReference type="EMBL" id="BBE41900.1"/>
    </source>
</evidence>
<keyword evidence="6" id="KW-1185">Reference proteome</keyword>
<dbReference type="InterPro" id="IPR029499">
    <property type="entry name" value="PduO-typ"/>
</dbReference>
<dbReference type="NCBIfam" id="TIGR00636">
    <property type="entry name" value="PduO_Nterm"/>
    <property type="match status" value="1"/>
</dbReference>
<name>A0A4V0P1J1_9ARCH</name>
<dbReference type="PANTHER" id="PTHR12213:SF0">
    <property type="entry name" value="CORRINOID ADENOSYLTRANSFERASE MMAB"/>
    <property type="match status" value="1"/>
</dbReference>
<evidence type="ECO:0000313" key="6">
    <source>
        <dbReference type="Proteomes" id="UP000509448"/>
    </source>
</evidence>
<organism evidence="5 6">
    <name type="scientific">Conexivisphaera calida</name>
    <dbReference type="NCBI Taxonomy" id="1874277"/>
    <lineage>
        <taxon>Archaea</taxon>
        <taxon>Nitrososphaerota</taxon>
        <taxon>Conexivisphaeria</taxon>
        <taxon>Conexivisphaerales</taxon>
        <taxon>Conexivisphaeraceae</taxon>
        <taxon>Conexivisphaera</taxon>
    </lineage>
</organism>
<dbReference type="Gene3D" id="1.20.1200.10">
    <property type="entry name" value="Cobalamin adenosyltransferase-like"/>
    <property type="match status" value="1"/>
</dbReference>
<dbReference type="GO" id="GO:0008817">
    <property type="term" value="F:corrinoid adenosyltransferase activity"/>
    <property type="evidence" value="ECO:0007669"/>
    <property type="project" value="UniProtKB-EC"/>
</dbReference>
<dbReference type="KEGG" id="ccai:NAS2_0511"/>
<dbReference type="EC" id="2.5.1.17" evidence="5"/>
<evidence type="ECO:0000256" key="3">
    <source>
        <dbReference type="ARBA" id="ARBA00022840"/>
    </source>
</evidence>
<feature type="domain" description="Cobalamin adenosyltransferase-like" evidence="4">
    <location>
        <begin position="7"/>
        <end position="169"/>
    </location>
</feature>
<proteinExistence type="predicted"/>
<dbReference type="SUPFAM" id="SSF89028">
    <property type="entry name" value="Cobalamin adenosyltransferase-like"/>
    <property type="match status" value="1"/>
</dbReference>
<reference evidence="5 6" key="1">
    <citation type="journal article" date="2019" name="ISME J.">
        <title>Isolation and characterization of a thermophilic sulfur- and iron-reducing thaumarchaeote from a terrestrial acidic hot spring.</title>
        <authorList>
            <person name="Kato S."/>
            <person name="Itoh T."/>
            <person name="Yuki M."/>
            <person name="Nagamori M."/>
            <person name="Ohnishi M."/>
            <person name="Uematsu K."/>
            <person name="Suzuki K."/>
            <person name="Takashina T."/>
            <person name="Ohkuma M."/>
        </authorList>
    </citation>
    <scope>NUCLEOTIDE SEQUENCE [LARGE SCALE GENOMIC DNA]</scope>
    <source>
        <strain evidence="5 6">NAS-02</strain>
    </source>
</reference>
<dbReference type="PANTHER" id="PTHR12213">
    <property type="entry name" value="CORRINOID ADENOSYLTRANSFERASE"/>
    <property type="match status" value="1"/>
</dbReference>
<evidence type="ECO:0000259" key="4">
    <source>
        <dbReference type="Pfam" id="PF01923"/>
    </source>
</evidence>
<dbReference type="Proteomes" id="UP000509448">
    <property type="component" value="Chromosome"/>
</dbReference>
<keyword evidence="3" id="KW-0067">ATP-binding</keyword>
<dbReference type="InterPro" id="IPR016030">
    <property type="entry name" value="CblAdoTrfase-like"/>
</dbReference>
<gene>
    <name evidence="5" type="ORF">NAS2_0511</name>
</gene>
<keyword evidence="2" id="KW-0547">Nucleotide-binding</keyword>